<evidence type="ECO:0000256" key="1">
    <source>
        <dbReference type="SAM" id="MobiDB-lite"/>
    </source>
</evidence>
<feature type="compositionally biased region" description="Low complexity" evidence="1">
    <location>
        <begin position="249"/>
        <end position="262"/>
    </location>
</feature>
<dbReference type="STRING" id="307972.A0A2G8LGG2"/>
<dbReference type="PANTHER" id="PTHR45945:SF3">
    <property type="entry name" value="REGULATOR OF G-PROTEIN SIGNALING LOCO"/>
    <property type="match status" value="1"/>
</dbReference>
<dbReference type="OrthoDB" id="196547at2759"/>
<dbReference type="Proteomes" id="UP000230750">
    <property type="component" value="Unassembled WGS sequence"/>
</dbReference>
<feature type="compositionally biased region" description="Pro residues" evidence="1">
    <location>
        <begin position="263"/>
        <end position="272"/>
    </location>
</feature>
<dbReference type="EMBL" id="MRZV01000086">
    <property type="protein sequence ID" value="PIK59339.1"/>
    <property type="molecule type" value="Genomic_DNA"/>
</dbReference>
<proteinExistence type="predicted"/>
<evidence type="ECO:0000259" key="2">
    <source>
        <dbReference type="SMART" id="SM00462"/>
    </source>
</evidence>
<accession>A0A2G8LGG2</accession>
<feature type="region of interest" description="Disordered" evidence="1">
    <location>
        <begin position="245"/>
        <end position="272"/>
    </location>
</feature>
<dbReference type="InterPro" id="IPR006020">
    <property type="entry name" value="PTB/PI_dom"/>
</dbReference>
<dbReference type="InterPro" id="IPR011993">
    <property type="entry name" value="PH-like_dom_sf"/>
</dbReference>
<dbReference type="InterPro" id="IPR046995">
    <property type="entry name" value="RGS10/12/14-like"/>
</dbReference>
<evidence type="ECO:0000313" key="3">
    <source>
        <dbReference type="EMBL" id="PIK59339.1"/>
    </source>
</evidence>
<dbReference type="GO" id="GO:0005886">
    <property type="term" value="C:plasma membrane"/>
    <property type="evidence" value="ECO:0007669"/>
    <property type="project" value="TreeGrafter"/>
</dbReference>
<keyword evidence="4" id="KW-1185">Reference proteome</keyword>
<dbReference type="GO" id="GO:0008277">
    <property type="term" value="P:regulation of G protein-coupled receptor signaling pathway"/>
    <property type="evidence" value="ECO:0007669"/>
    <property type="project" value="TreeGrafter"/>
</dbReference>
<sequence length="272" mass="28954">MVRTDLKKSVKAEELEETDSRMVTVVIGYLGSVDIPAAANLPTASLQAIRGCVRRLRVEQRIHSLMVMNIDPSGIRLLNASSQVTVMYPANKIVFSGICPDDKRCFGVVTVQNAAVGQTPDLDDEEPIGSACHVFIIDPELSSHQMHEEISLQFGLDCTPAWRTTPAPSTRLPPVSSCITYLSFIRTGRITPTLVTSTDRRRMSASPAGVTAAAATATADSATGVGTGCTPTAPTRSWTLHLTSVTRGPTARSPPVTTRATPATPPITTPTT</sequence>
<name>A0A2G8LGG2_STIJA</name>
<dbReference type="SUPFAM" id="SSF50729">
    <property type="entry name" value="PH domain-like"/>
    <property type="match status" value="1"/>
</dbReference>
<protein>
    <submittedName>
        <fullName evidence="3">Putative regulator of G-protein signaling 12 isoform X1</fullName>
    </submittedName>
</protein>
<comment type="caution">
    <text evidence="3">The sequence shown here is derived from an EMBL/GenBank/DDBJ whole genome shotgun (WGS) entry which is preliminary data.</text>
</comment>
<reference evidence="3 4" key="1">
    <citation type="journal article" date="2017" name="PLoS Biol.">
        <title>The sea cucumber genome provides insights into morphological evolution and visceral regeneration.</title>
        <authorList>
            <person name="Zhang X."/>
            <person name="Sun L."/>
            <person name="Yuan J."/>
            <person name="Sun Y."/>
            <person name="Gao Y."/>
            <person name="Zhang L."/>
            <person name="Li S."/>
            <person name="Dai H."/>
            <person name="Hamel J.F."/>
            <person name="Liu C."/>
            <person name="Yu Y."/>
            <person name="Liu S."/>
            <person name="Lin W."/>
            <person name="Guo K."/>
            <person name="Jin S."/>
            <person name="Xu P."/>
            <person name="Storey K.B."/>
            <person name="Huan P."/>
            <person name="Zhang T."/>
            <person name="Zhou Y."/>
            <person name="Zhang J."/>
            <person name="Lin C."/>
            <person name="Li X."/>
            <person name="Xing L."/>
            <person name="Huo D."/>
            <person name="Sun M."/>
            <person name="Wang L."/>
            <person name="Mercier A."/>
            <person name="Li F."/>
            <person name="Yang H."/>
            <person name="Xiang J."/>
        </authorList>
    </citation>
    <scope>NUCLEOTIDE SEQUENCE [LARGE SCALE GENOMIC DNA]</scope>
    <source>
        <strain evidence="3">Shaxun</strain>
        <tissue evidence="3">Muscle</tissue>
    </source>
</reference>
<dbReference type="GO" id="GO:0005737">
    <property type="term" value="C:cytoplasm"/>
    <property type="evidence" value="ECO:0007669"/>
    <property type="project" value="TreeGrafter"/>
</dbReference>
<dbReference type="GO" id="GO:0005096">
    <property type="term" value="F:GTPase activator activity"/>
    <property type="evidence" value="ECO:0007669"/>
    <property type="project" value="InterPro"/>
</dbReference>
<gene>
    <name evidence="3" type="ORF">BSL78_03768</name>
</gene>
<organism evidence="3 4">
    <name type="scientific">Stichopus japonicus</name>
    <name type="common">Sea cucumber</name>
    <dbReference type="NCBI Taxonomy" id="307972"/>
    <lineage>
        <taxon>Eukaryota</taxon>
        <taxon>Metazoa</taxon>
        <taxon>Echinodermata</taxon>
        <taxon>Eleutherozoa</taxon>
        <taxon>Echinozoa</taxon>
        <taxon>Holothuroidea</taxon>
        <taxon>Aspidochirotacea</taxon>
        <taxon>Aspidochirotida</taxon>
        <taxon>Stichopodidae</taxon>
        <taxon>Apostichopus</taxon>
    </lineage>
</organism>
<dbReference type="AlphaFoldDB" id="A0A2G8LGG2"/>
<evidence type="ECO:0000313" key="4">
    <source>
        <dbReference type="Proteomes" id="UP000230750"/>
    </source>
</evidence>
<dbReference type="Gene3D" id="2.30.29.30">
    <property type="entry name" value="Pleckstrin-homology domain (PH domain)/Phosphotyrosine-binding domain (PTB)"/>
    <property type="match status" value="1"/>
</dbReference>
<dbReference type="SMART" id="SM00462">
    <property type="entry name" value="PTB"/>
    <property type="match status" value="1"/>
</dbReference>
<feature type="domain" description="PID" evidence="2">
    <location>
        <begin position="20"/>
        <end position="161"/>
    </location>
</feature>
<dbReference type="PANTHER" id="PTHR45945">
    <property type="entry name" value="REGULATOR OF G-PROTEIN SIGNALING LOCO"/>
    <property type="match status" value="1"/>
</dbReference>
<dbReference type="GO" id="GO:0005634">
    <property type="term" value="C:nucleus"/>
    <property type="evidence" value="ECO:0007669"/>
    <property type="project" value="TreeGrafter"/>
</dbReference>